<feature type="region of interest" description="Disordered" evidence="1">
    <location>
        <begin position="1"/>
        <end position="24"/>
    </location>
</feature>
<feature type="compositionally biased region" description="Pro residues" evidence="1">
    <location>
        <begin position="79"/>
        <end position="121"/>
    </location>
</feature>
<gene>
    <name evidence="2" type="ORF">A4U43_C01F20220</name>
</gene>
<evidence type="ECO:0000313" key="2">
    <source>
        <dbReference type="EMBL" id="ONK80653.1"/>
    </source>
</evidence>
<evidence type="ECO:0008006" key="4">
    <source>
        <dbReference type="Google" id="ProtNLM"/>
    </source>
</evidence>
<accession>A0A5P1FSK6</accession>
<proteinExistence type="predicted"/>
<evidence type="ECO:0000256" key="1">
    <source>
        <dbReference type="SAM" id="MobiDB-lite"/>
    </source>
</evidence>
<dbReference type="AlphaFoldDB" id="A0A5P1FSK6"/>
<dbReference type="OMA" id="PPYIHIA"/>
<reference evidence="3" key="1">
    <citation type="journal article" date="2017" name="Nat. Commun.">
        <title>The asparagus genome sheds light on the origin and evolution of a young Y chromosome.</title>
        <authorList>
            <person name="Harkess A."/>
            <person name="Zhou J."/>
            <person name="Xu C."/>
            <person name="Bowers J.E."/>
            <person name="Van der Hulst R."/>
            <person name="Ayyampalayam S."/>
            <person name="Mercati F."/>
            <person name="Riccardi P."/>
            <person name="McKain M.R."/>
            <person name="Kakrana A."/>
            <person name="Tang H."/>
            <person name="Ray J."/>
            <person name="Groenendijk J."/>
            <person name="Arikit S."/>
            <person name="Mathioni S.M."/>
            <person name="Nakano M."/>
            <person name="Shan H."/>
            <person name="Telgmann-Rauber A."/>
            <person name="Kanno A."/>
            <person name="Yue Z."/>
            <person name="Chen H."/>
            <person name="Li W."/>
            <person name="Chen Y."/>
            <person name="Xu X."/>
            <person name="Zhang Y."/>
            <person name="Luo S."/>
            <person name="Chen H."/>
            <person name="Gao J."/>
            <person name="Mao Z."/>
            <person name="Pires J.C."/>
            <person name="Luo M."/>
            <person name="Kudrna D."/>
            <person name="Wing R.A."/>
            <person name="Meyers B.C."/>
            <person name="Yi K."/>
            <person name="Kong H."/>
            <person name="Lavrijsen P."/>
            <person name="Sunseri F."/>
            <person name="Falavigna A."/>
            <person name="Ye Y."/>
            <person name="Leebens-Mack J.H."/>
            <person name="Chen G."/>
        </authorList>
    </citation>
    <scope>NUCLEOTIDE SEQUENCE [LARGE SCALE GENOMIC DNA]</scope>
    <source>
        <strain evidence="3">cv. DH0086</strain>
    </source>
</reference>
<name>A0A5P1FSK6_ASPOF</name>
<evidence type="ECO:0000313" key="3">
    <source>
        <dbReference type="Proteomes" id="UP000243459"/>
    </source>
</evidence>
<dbReference type="EMBL" id="CM007381">
    <property type="protein sequence ID" value="ONK80653.1"/>
    <property type="molecule type" value="Genomic_DNA"/>
</dbReference>
<feature type="region of interest" description="Disordered" evidence="1">
    <location>
        <begin position="56"/>
        <end position="136"/>
    </location>
</feature>
<sequence>MTTATATRAYASNPLHASISSPPSSPPYIHIASSPIAFTTVLHAPSSDTYLYNIASSTTTSLPPLRQISPPRLTYTHDSPPPPHLPSPPPYAYTSPPPPSPSLPPPSNSPPPPEYEGPLPPVIGISYASPPPPLYY</sequence>
<dbReference type="Gramene" id="ONK80653">
    <property type="protein sequence ID" value="ONK80653"/>
    <property type="gene ID" value="A4U43_C01F20220"/>
</dbReference>
<organism evidence="2 3">
    <name type="scientific">Asparagus officinalis</name>
    <name type="common">Garden asparagus</name>
    <dbReference type="NCBI Taxonomy" id="4686"/>
    <lineage>
        <taxon>Eukaryota</taxon>
        <taxon>Viridiplantae</taxon>
        <taxon>Streptophyta</taxon>
        <taxon>Embryophyta</taxon>
        <taxon>Tracheophyta</taxon>
        <taxon>Spermatophyta</taxon>
        <taxon>Magnoliopsida</taxon>
        <taxon>Liliopsida</taxon>
        <taxon>Asparagales</taxon>
        <taxon>Asparagaceae</taxon>
        <taxon>Asparagoideae</taxon>
        <taxon>Asparagus</taxon>
    </lineage>
</organism>
<dbReference type="Proteomes" id="UP000243459">
    <property type="component" value="Chromosome 1"/>
</dbReference>
<protein>
    <recommendedName>
        <fullName evidence="4">Extensin domain-containing protein</fullName>
    </recommendedName>
</protein>
<keyword evidence="3" id="KW-1185">Reference proteome</keyword>